<evidence type="ECO:0000313" key="4">
    <source>
        <dbReference type="EMBL" id="EFO96098.1"/>
    </source>
</evidence>
<evidence type="ECO:0000259" key="3">
    <source>
        <dbReference type="PROSITE" id="PS51699"/>
    </source>
</evidence>
<dbReference type="Proteomes" id="UP000008281">
    <property type="component" value="Unassembled WGS sequence"/>
</dbReference>
<gene>
    <name evidence="4" type="ORF">CRE_18242</name>
</gene>
<name>E3NFG4_CAERE</name>
<protein>
    <recommendedName>
        <fullName evidence="3">Peptidase S72 domain-containing protein</fullName>
    </recommendedName>
</protein>
<keyword evidence="1" id="KW-0812">Transmembrane</keyword>
<keyword evidence="2" id="KW-0732">Signal</keyword>
<sequence length="362" mass="41260">MTHSQLLAILLMLLAAIATAIIITPESKYHPWHIYTKRNITLMEKSGPNGAAPSRKFTCIRRVILEMGYCSVECSYFRGEICSVYLKIHYDITFLSNLTIDVNDGKKEIGFVKVQNRFFQAVPVKLGVHRFSWKFRVSTGQLVRIPFEVHVNRGIPASHMFHFQMIEPTTEQFHQKPSLLLRFVEHLADGVHENPHRFTVRAINFKNNTTRIRLFHNGVKKCNNTDINRIYVAMTGQPGRKKITKELTETMTDLFNIQSIRLVIKECHVFNPFITHAPISSTATPNTTVPASPSTLAFRILDDIETSKMIGLLLIIIVVVVAASVLLGWCLQRVFQKRSSPQATAKNFIRDNVWPAMIEMDA</sequence>
<dbReference type="AlphaFoldDB" id="E3NFG4"/>
<feature type="chain" id="PRO_5003178530" description="Peptidase S72 domain-containing protein" evidence="2">
    <location>
        <begin position="21"/>
        <end position="362"/>
    </location>
</feature>
<keyword evidence="1" id="KW-1133">Transmembrane helix</keyword>
<dbReference type="eggNOG" id="KOG3781">
    <property type="taxonomic scope" value="Eukaryota"/>
</dbReference>
<evidence type="ECO:0000256" key="2">
    <source>
        <dbReference type="SAM" id="SignalP"/>
    </source>
</evidence>
<accession>E3NFG4</accession>
<feature type="domain" description="Peptidase S72" evidence="3">
    <location>
        <begin position="156"/>
        <end position="267"/>
    </location>
</feature>
<evidence type="ECO:0000256" key="1">
    <source>
        <dbReference type="SAM" id="Phobius"/>
    </source>
</evidence>
<dbReference type="OMA" id="QNDANDY"/>
<proteinExistence type="predicted"/>
<feature type="transmembrane region" description="Helical" evidence="1">
    <location>
        <begin position="309"/>
        <end position="331"/>
    </location>
</feature>
<dbReference type="STRING" id="31234.E3NFG4"/>
<reference evidence="4" key="1">
    <citation type="submission" date="2007-07" db="EMBL/GenBank/DDBJ databases">
        <title>PCAP assembly of the Caenorhabditis remanei genome.</title>
        <authorList>
            <consortium name="The Caenorhabditis remanei Sequencing Consortium"/>
            <person name="Wilson R.K."/>
        </authorList>
    </citation>
    <scope>NUCLEOTIDE SEQUENCE [LARGE SCALE GENOMIC DNA]</scope>
    <source>
        <strain evidence="4">PB4641</strain>
    </source>
</reference>
<evidence type="ECO:0000313" key="5">
    <source>
        <dbReference type="Proteomes" id="UP000008281"/>
    </source>
</evidence>
<dbReference type="PROSITE" id="PS51699">
    <property type="entry name" value="SEA_DG"/>
    <property type="match status" value="1"/>
</dbReference>
<dbReference type="EMBL" id="DS268637">
    <property type="protein sequence ID" value="EFO96098.1"/>
    <property type="molecule type" value="Genomic_DNA"/>
</dbReference>
<keyword evidence="1" id="KW-0472">Membrane</keyword>
<feature type="signal peptide" evidence="2">
    <location>
        <begin position="1"/>
        <end position="20"/>
    </location>
</feature>
<keyword evidence="5" id="KW-1185">Reference proteome</keyword>
<dbReference type="InParanoid" id="E3NFG4"/>
<dbReference type="InterPro" id="IPR030398">
    <property type="entry name" value="SEA_DG_dom"/>
</dbReference>
<organism evidence="5">
    <name type="scientific">Caenorhabditis remanei</name>
    <name type="common">Caenorhabditis vulgaris</name>
    <dbReference type="NCBI Taxonomy" id="31234"/>
    <lineage>
        <taxon>Eukaryota</taxon>
        <taxon>Metazoa</taxon>
        <taxon>Ecdysozoa</taxon>
        <taxon>Nematoda</taxon>
        <taxon>Chromadorea</taxon>
        <taxon>Rhabditida</taxon>
        <taxon>Rhabditina</taxon>
        <taxon>Rhabditomorpha</taxon>
        <taxon>Rhabditoidea</taxon>
        <taxon>Rhabditidae</taxon>
        <taxon>Peloderinae</taxon>
        <taxon>Caenorhabditis</taxon>
    </lineage>
</organism>
<dbReference type="HOGENOM" id="CLU_765575_0_0_1"/>